<dbReference type="CDD" id="cd05716">
    <property type="entry name" value="IgV_pIgR_like"/>
    <property type="match status" value="1"/>
</dbReference>
<dbReference type="Gene3D" id="2.60.40.10">
    <property type="entry name" value="Immunoglobulins"/>
    <property type="match status" value="1"/>
</dbReference>
<reference evidence="8" key="3">
    <citation type="submission" date="2025-08" db="UniProtKB">
        <authorList>
            <consortium name="Ensembl"/>
        </authorList>
    </citation>
    <scope>IDENTIFICATION</scope>
</reference>
<dbReference type="eggNOG" id="ENOG502S7MA">
    <property type="taxonomic scope" value="Eukaryota"/>
</dbReference>
<keyword evidence="3 6" id="KW-0732">Signal</keyword>
<dbReference type="InterPro" id="IPR013783">
    <property type="entry name" value="Ig-like_fold"/>
</dbReference>
<dbReference type="PANTHER" id="PTHR11860:SF87">
    <property type="entry name" value="CMRF35-LIKE MOLECULE 8"/>
    <property type="match status" value="1"/>
</dbReference>
<evidence type="ECO:0000256" key="1">
    <source>
        <dbReference type="ARBA" id="ARBA00004370"/>
    </source>
</evidence>
<dbReference type="GO" id="GO:0004888">
    <property type="term" value="F:transmembrane signaling receptor activity"/>
    <property type="evidence" value="ECO:0007669"/>
    <property type="project" value="TreeGrafter"/>
</dbReference>
<proteinExistence type="predicted"/>
<dbReference type="InterPro" id="IPR036179">
    <property type="entry name" value="Ig-like_dom_sf"/>
</dbReference>
<dbReference type="Ensembl" id="ENSPSIT00000015435.1">
    <property type="protein sequence ID" value="ENSPSIP00000015363.1"/>
    <property type="gene ID" value="ENSPSIG00000013746.1"/>
</dbReference>
<sequence>TVNLCLLLWLSRKATTAILSFAGCWALTGPEEASGPLGGSLSVQCQYKERYQKYKKYWCRGIFLFSCSIVIQTEGSEEKLAGNRVSIHDNHTQSTFTVTMESLAWNDTDTYWCGIDRPGFDSMINVNVLVFSGKSFNSQTLRPATQKS</sequence>
<evidence type="ECO:0000256" key="6">
    <source>
        <dbReference type="SAM" id="SignalP"/>
    </source>
</evidence>
<keyword evidence="4" id="KW-0472">Membrane</keyword>
<dbReference type="OMA" id="DTYWCGV"/>
<evidence type="ECO:0000313" key="8">
    <source>
        <dbReference type="Ensembl" id="ENSPSIP00000015363.1"/>
    </source>
</evidence>
<feature type="signal peptide" evidence="6">
    <location>
        <begin position="1"/>
        <end position="16"/>
    </location>
</feature>
<keyword evidence="9" id="KW-1185">Reference proteome</keyword>
<dbReference type="FunFam" id="2.60.40.10:FF:000370">
    <property type="entry name" value="CMRF35-like molecule 1"/>
    <property type="match status" value="1"/>
</dbReference>
<feature type="chain" id="PRO_5003906159" description="Immunoglobulin V-set domain-containing protein" evidence="6">
    <location>
        <begin position="17"/>
        <end position="148"/>
    </location>
</feature>
<comment type="subcellular location">
    <subcellularLocation>
        <location evidence="1">Membrane</location>
    </subcellularLocation>
</comment>
<reference evidence="9" key="1">
    <citation type="submission" date="2011-10" db="EMBL/GenBank/DDBJ databases">
        <authorList>
            <consortium name="Soft-shell Turtle Genome Consortium"/>
        </authorList>
    </citation>
    <scope>NUCLEOTIDE SEQUENCE [LARGE SCALE GENOMIC DNA]</scope>
    <source>
        <strain evidence="9">Daiwa-1</strain>
    </source>
</reference>
<evidence type="ECO:0000259" key="7">
    <source>
        <dbReference type="Pfam" id="PF07686"/>
    </source>
</evidence>
<name>K7G502_PELSI</name>
<reference evidence="9" key="2">
    <citation type="journal article" date="2013" name="Nat. Genet.">
        <title>The draft genomes of soft-shell turtle and green sea turtle yield insights into the development and evolution of the turtle-specific body plan.</title>
        <authorList>
            <person name="Wang Z."/>
            <person name="Pascual-Anaya J."/>
            <person name="Zadissa A."/>
            <person name="Li W."/>
            <person name="Niimura Y."/>
            <person name="Huang Z."/>
            <person name="Li C."/>
            <person name="White S."/>
            <person name="Xiong Z."/>
            <person name="Fang D."/>
            <person name="Wang B."/>
            <person name="Ming Y."/>
            <person name="Chen Y."/>
            <person name="Zheng Y."/>
            <person name="Kuraku S."/>
            <person name="Pignatelli M."/>
            <person name="Herrero J."/>
            <person name="Beal K."/>
            <person name="Nozawa M."/>
            <person name="Li Q."/>
            <person name="Wang J."/>
            <person name="Zhang H."/>
            <person name="Yu L."/>
            <person name="Shigenobu S."/>
            <person name="Wang J."/>
            <person name="Liu J."/>
            <person name="Flicek P."/>
            <person name="Searle S."/>
            <person name="Wang J."/>
            <person name="Kuratani S."/>
            <person name="Yin Y."/>
            <person name="Aken B."/>
            <person name="Zhang G."/>
            <person name="Irie N."/>
        </authorList>
    </citation>
    <scope>NUCLEOTIDE SEQUENCE [LARGE SCALE GENOMIC DNA]</scope>
    <source>
        <strain evidence="9">Daiwa-1</strain>
    </source>
</reference>
<evidence type="ECO:0000256" key="2">
    <source>
        <dbReference type="ARBA" id="ARBA00022692"/>
    </source>
</evidence>
<dbReference type="PANTHER" id="PTHR11860">
    <property type="entry name" value="POLYMERIC-IMMUNOGLOBULIN RECEPTOR"/>
    <property type="match status" value="1"/>
</dbReference>
<keyword evidence="2" id="KW-0812">Transmembrane</keyword>
<organism evidence="8 9">
    <name type="scientific">Pelodiscus sinensis</name>
    <name type="common">Chinese softshell turtle</name>
    <name type="synonym">Trionyx sinensis</name>
    <dbReference type="NCBI Taxonomy" id="13735"/>
    <lineage>
        <taxon>Eukaryota</taxon>
        <taxon>Metazoa</taxon>
        <taxon>Chordata</taxon>
        <taxon>Craniata</taxon>
        <taxon>Vertebrata</taxon>
        <taxon>Euteleostomi</taxon>
        <taxon>Archelosauria</taxon>
        <taxon>Testudinata</taxon>
        <taxon>Testudines</taxon>
        <taxon>Cryptodira</taxon>
        <taxon>Trionychia</taxon>
        <taxon>Trionychidae</taxon>
        <taxon>Pelodiscus</taxon>
    </lineage>
</organism>
<accession>K7G502</accession>
<evidence type="ECO:0000256" key="4">
    <source>
        <dbReference type="ARBA" id="ARBA00023136"/>
    </source>
</evidence>
<dbReference type="InterPro" id="IPR013106">
    <property type="entry name" value="Ig_V-set"/>
</dbReference>
<dbReference type="GeneTree" id="ENSGT00940000154332"/>
<reference evidence="8" key="4">
    <citation type="submission" date="2025-09" db="UniProtKB">
        <authorList>
            <consortium name="Ensembl"/>
        </authorList>
    </citation>
    <scope>IDENTIFICATION</scope>
</reference>
<evidence type="ECO:0000256" key="5">
    <source>
        <dbReference type="ARBA" id="ARBA00023157"/>
    </source>
</evidence>
<dbReference type="AlphaFoldDB" id="K7G502"/>
<evidence type="ECO:0000313" key="9">
    <source>
        <dbReference type="Proteomes" id="UP000007267"/>
    </source>
</evidence>
<dbReference type="SUPFAM" id="SSF48726">
    <property type="entry name" value="Immunoglobulin"/>
    <property type="match status" value="1"/>
</dbReference>
<dbReference type="HOGENOM" id="CLU_051023_4_3_1"/>
<dbReference type="EMBL" id="AGCU01161158">
    <property type="status" value="NOT_ANNOTATED_CDS"/>
    <property type="molecule type" value="Genomic_DNA"/>
</dbReference>
<feature type="domain" description="Immunoglobulin V-set" evidence="7">
    <location>
        <begin position="29"/>
        <end position="127"/>
    </location>
</feature>
<evidence type="ECO:0000256" key="3">
    <source>
        <dbReference type="ARBA" id="ARBA00022729"/>
    </source>
</evidence>
<dbReference type="InterPro" id="IPR050671">
    <property type="entry name" value="CD300_family_receptors"/>
</dbReference>
<protein>
    <recommendedName>
        <fullName evidence="7">Immunoglobulin V-set domain-containing protein</fullName>
    </recommendedName>
</protein>
<dbReference type="GO" id="GO:0005886">
    <property type="term" value="C:plasma membrane"/>
    <property type="evidence" value="ECO:0007669"/>
    <property type="project" value="TreeGrafter"/>
</dbReference>
<keyword evidence="5" id="KW-1015">Disulfide bond</keyword>
<dbReference type="Proteomes" id="UP000007267">
    <property type="component" value="Unassembled WGS sequence"/>
</dbReference>
<dbReference type="Pfam" id="PF07686">
    <property type="entry name" value="V-set"/>
    <property type="match status" value="1"/>
</dbReference>